<dbReference type="AlphaFoldDB" id="A0A1G9RKM8"/>
<dbReference type="Proteomes" id="UP000199226">
    <property type="component" value="Unassembled WGS sequence"/>
</dbReference>
<dbReference type="EMBL" id="FNHH01000008">
    <property type="protein sequence ID" value="SDM23620.1"/>
    <property type="molecule type" value="Genomic_DNA"/>
</dbReference>
<accession>A0A1G9RKM8</accession>
<gene>
    <name evidence="1" type="ORF">SAMN05421813_10852</name>
</gene>
<organism evidence="1 2">
    <name type="scientific">Daejeonella rubra</name>
    <dbReference type="NCBI Taxonomy" id="990371"/>
    <lineage>
        <taxon>Bacteria</taxon>
        <taxon>Pseudomonadati</taxon>
        <taxon>Bacteroidota</taxon>
        <taxon>Sphingobacteriia</taxon>
        <taxon>Sphingobacteriales</taxon>
        <taxon>Sphingobacteriaceae</taxon>
        <taxon>Daejeonella</taxon>
    </lineage>
</organism>
<protein>
    <submittedName>
        <fullName evidence="1">Uncharacterized protein</fullName>
    </submittedName>
</protein>
<sequence>MPYIIFRTDKPFMFYTRIVRKPILIEIKTIKNLKTKLSWNAKIF</sequence>
<keyword evidence="2" id="KW-1185">Reference proteome</keyword>
<proteinExistence type="predicted"/>
<name>A0A1G9RKM8_9SPHI</name>
<evidence type="ECO:0000313" key="1">
    <source>
        <dbReference type="EMBL" id="SDM23620.1"/>
    </source>
</evidence>
<reference evidence="2" key="1">
    <citation type="submission" date="2016-10" db="EMBL/GenBank/DDBJ databases">
        <authorList>
            <person name="Varghese N."/>
            <person name="Submissions S."/>
        </authorList>
    </citation>
    <scope>NUCLEOTIDE SEQUENCE [LARGE SCALE GENOMIC DNA]</scope>
    <source>
        <strain evidence="2">DSM 24536</strain>
    </source>
</reference>
<evidence type="ECO:0000313" key="2">
    <source>
        <dbReference type="Proteomes" id="UP000199226"/>
    </source>
</evidence>